<sequence length="110" mass="11869">MTGLGVLGPAPTEGLDGDLRQAVVEDLARLLRERGHEVTVRPLGLTAARDGRTAELWALCRTSDQRVWLCQPGAPFWVCAASDLQDAVRHVQQLLTPSDPRETSPPTAGC</sequence>
<gene>
    <name evidence="1" type="ORF">HNR21_004807</name>
</gene>
<dbReference type="Proteomes" id="UP000539313">
    <property type="component" value="Unassembled WGS sequence"/>
</dbReference>
<evidence type="ECO:0000313" key="2">
    <source>
        <dbReference type="Proteomes" id="UP000539313"/>
    </source>
</evidence>
<reference evidence="1 2" key="1">
    <citation type="submission" date="2020-08" db="EMBL/GenBank/DDBJ databases">
        <title>Sequencing the genomes of 1000 actinobacteria strains.</title>
        <authorList>
            <person name="Klenk H.-P."/>
        </authorList>
    </citation>
    <scope>NUCLEOTIDE SEQUENCE [LARGE SCALE GENOMIC DNA]</scope>
    <source>
        <strain evidence="1 2">DSM 45823</strain>
    </source>
</reference>
<dbReference type="RefSeq" id="WP_182706978.1">
    <property type="nucleotide sequence ID" value="NZ_JACJII010000001.1"/>
</dbReference>
<organism evidence="1 2">
    <name type="scientific">Thermomonospora cellulosilytica</name>
    <dbReference type="NCBI Taxonomy" id="1411118"/>
    <lineage>
        <taxon>Bacteria</taxon>
        <taxon>Bacillati</taxon>
        <taxon>Actinomycetota</taxon>
        <taxon>Actinomycetes</taxon>
        <taxon>Streptosporangiales</taxon>
        <taxon>Thermomonosporaceae</taxon>
        <taxon>Thermomonospora</taxon>
    </lineage>
</organism>
<protein>
    <submittedName>
        <fullName evidence="1">Uncharacterized protein</fullName>
    </submittedName>
</protein>
<name>A0A7W3RB37_9ACTN</name>
<dbReference type="AlphaFoldDB" id="A0A7W3RB37"/>
<accession>A0A7W3RB37</accession>
<keyword evidence="2" id="KW-1185">Reference proteome</keyword>
<proteinExistence type="predicted"/>
<comment type="caution">
    <text evidence="1">The sequence shown here is derived from an EMBL/GenBank/DDBJ whole genome shotgun (WGS) entry which is preliminary data.</text>
</comment>
<evidence type="ECO:0000313" key="1">
    <source>
        <dbReference type="EMBL" id="MBA9005925.1"/>
    </source>
</evidence>
<dbReference type="EMBL" id="JACJII010000001">
    <property type="protein sequence ID" value="MBA9005925.1"/>
    <property type="molecule type" value="Genomic_DNA"/>
</dbReference>